<comment type="caution">
    <text evidence="1">The sequence shown here is derived from an EMBL/GenBank/DDBJ whole genome shotgun (WGS) entry which is preliminary data.</text>
</comment>
<proteinExistence type="predicted"/>
<protein>
    <submittedName>
        <fullName evidence="1">MFS transporter</fullName>
    </submittedName>
</protein>
<name>A0ACC6P2Y0_9BURK</name>
<gene>
    <name evidence="1" type="ORF">RV045_08620</name>
</gene>
<dbReference type="Proteomes" id="UP001364695">
    <property type="component" value="Unassembled WGS sequence"/>
</dbReference>
<evidence type="ECO:0000313" key="2">
    <source>
        <dbReference type="Proteomes" id="UP001364695"/>
    </source>
</evidence>
<accession>A0ACC6P2Y0</accession>
<reference evidence="1" key="1">
    <citation type="submission" date="2023-10" db="EMBL/GenBank/DDBJ databases">
        <title>Amphibacter perezi, gen. nov., sp. nov. a novel taxa of the family Comamonadaceae, class Betaproteobacteria isolated from the skin microbiota of Pelophylax perezi from different populations.</title>
        <authorList>
            <person name="Costa S."/>
            <person name="Proenca D.N."/>
            <person name="Lopes I."/>
            <person name="Morais P.V."/>
        </authorList>
    </citation>
    <scope>NUCLEOTIDE SEQUENCE</scope>
    <source>
        <strain evidence="1">SL12-8</strain>
    </source>
</reference>
<evidence type="ECO:0000313" key="1">
    <source>
        <dbReference type="EMBL" id="MEJ7138492.1"/>
    </source>
</evidence>
<organism evidence="1 2">
    <name type="scientific">Amphibiibacter pelophylacis</name>
    <dbReference type="NCBI Taxonomy" id="1799477"/>
    <lineage>
        <taxon>Bacteria</taxon>
        <taxon>Pseudomonadati</taxon>
        <taxon>Pseudomonadota</taxon>
        <taxon>Betaproteobacteria</taxon>
        <taxon>Burkholderiales</taxon>
        <taxon>Sphaerotilaceae</taxon>
        <taxon>Amphibiibacter</taxon>
    </lineage>
</organism>
<keyword evidence="2" id="KW-1185">Reference proteome</keyword>
<dbReference type="EMBL" id="JAWDIE010000011">
    <property type="protein sequence ID" value="MEJ7138492.1"/>
    <property type="molecule type" value="Genomic_DNA"/>
</dbReference>
<sequence>MTPSAPTGLTPRRELLLLLTLAGIQFTNVLDFMIIMPLGPQFIHLFGISSAQFGVLVSAYTFAAGASGLLAATYIDRLDRKTLLLVLYGGFALSTLACALAPTYGTLLGARVAAGLFGGVLMALAQTIVGDVIPFERRGRAMGVVMSAFSASTVAGIPLGLWIANRWSWHMPFVAIAVLSALLIVFAALTLPPLRGHLDGGSVRGGGFAQRLASVLGHAGARRAMMFTALNNFAGFTVIPFITVYLTANARLAPDVIPLVYLVGGAATLLSARLIGRSSDQYGKVPTYSVLAVGMAVPLMATTLITPAWPLAAVLVVTTLFFTLVSGRMIPAMAILTAATAPAVRGTFMTLNSAVQSAAMGAASFVAGLIVTQDSQGLLHNYPASALLGILSSLGALLLARRLTLHTSD</sequence>